<evidence type="ECO:0000313" key="4">
    <source>
        <dbReference type="EMBL" id="RSX51757.1"/>
    </source>
</evidence>
<dbReference type="PANTHER" id="PTHR43673:SF10">
    <property type="entry name" value="NADH DEHYDROGENASE_NAD(P)H NITROREDUCTASE XCC3605-RELATED"/>
    <property type="match status" value="1"/>
</dbReference>
<dbReference type="AlphaFoldDB" id="A0A430FFZ6"/>
<accession>A0A430FFZ6</accession>
<organism evidence="4 5">
    <name type="scientific">Bifidobacterium goeldii</name>
    <dbReference type="NCBI Taxonomy" id="2306975"/>
    <lineage>
        <taxon>Bacteria</taxon>
        <taxon>Bacillati</taxon>
        <taxon>Actinomycetota</taxon>
        <taxon>Actinomycetes</taxon>
        <taxon>Bifidobacteriales</taxon>
        <taxon>Bifidobacteriaceae</taxon>
        <taxon>Bifidobacterium</taxon>
    </lineage>
</organism>
<dbReference type="SUPFAM" id="SSF55469">
    <property type="entry name" value="FMN-dependent nitroreductase-like"/>
    <property type="match status" value="1"/>
</dbReference>
<dbReference type="Pfam" id="PF00881">
    <property type="entry name" value="Nitroreductase"/>
    <property type="match status" value="2"/>
</dbReference>
<protein>
    <submittedName>
        <fullName evidence="4">Nitroreductase family</fullName>
    </submittedName>
</protein>
<dbReference type="RefSeq" id="WP_125981930.1">
    <property type="nucleotide sequence ID" value="NZ_QXGL01000006.1"/>
</dbReference>
<evidence type="ECO:0000313" key="5">
    <source>
        <dbReference type="Proteomes" id="UP000287533"/>
    </source>
</evidence>
<feature type="domain" description="Nitroreductase" evidence="3">
    <location>
        <begin position="238"/>
        <end position="317"/>
    </location>
</feature>
<dbReference type="Gene3D" id="3.40.109.10">
    <property type="entry name" value="NADH Oxidase"/>
    <property type="match status" value="1"/>
</dbReference>
<dbReference type="GO" id="GO:0016491">
    <property type="term" value="F:oxidoreductase activity"/>
    <property type="evidence" value="ECO:0007669"/>
    <property type="project" value="UniProtKB-KW"/>
</dbReference>
<gene>
    <name evidence="4" type="ORF">D2E25_1732</name>
</gene>
<dbReference type="EMBL" id="QXGL01000006">
    <property type="protein sequence ID" value="RSX51757.1"/>
    <property type="molecule type" value="Genomic_DNA"/>
</dbReference>
<dbReference type="Proteomes" id="UP000287533">
    <property type="component" value="Unassembled WGS sequence"/>
</dbReference>
<evidence type="ECO:0000259" key="3">
    <source>
        <dbReference type="Pfam" id="PF00881"/>
    </source>
</evidence>
<comment type="similarity">
    <text evidence="1">Belongs to the nitroreductase family.</text>
</comment>
<dbReference type="CDD" id="cd02062">
    <property type="entry name" value="Nitro_FMN_reductase"/>
    <property type="match status" value="1"/>
</dbReference>
<keyword evidence="5" id="KW-1185">Reference proteome</keyword>
<dbReference type="InterPro" id="IPR029479">
    <property type="entry name" value="Nitroreductase"/>
</dbReference>
<sequence length="341" mass="39168">MPIVTKIKLVLKNIMPKCAWVYLQKNKFDYKLSLFYKDQRKRFFKYCSSPWNTGEPQLVGKLVYFTHRIEKGLSHTDFRPRFGKRAFSDLAKVMVEWHQRGYSLDNEAYIAASDVFLAYRMKHEAINEPLPDFYYRIVDSVHLSNSKKEPISGVNNVLASEKKENCQKNFSEIFNGRTSVREFDDSPVDFDKIHRAINLSMKTPSVCNRQSFRVTLINNTKIIAQALDLQGGWRGYKKPPVLALITSDISTFVGAEERNEPYIDGGLFTMSFLLSLEYESLATCPLNAMFQIKQEKQMRSLLNIPDSEVLIAFVAIGNFADSVPAPKSFRFAGKSITRIIH</sequence>
<dbReference type="PANTHER" id="PTHR43673">
    <property type="entry name" value="NAD(P)H NITROREDUCTASE YDGI-RELATED"/>
    <property type="match status" value="1"/>
</dbReference>
<evidence type="ECO:0000256" key="2">
    <source>
        <dbReference type="ARBA" id="ARBA00023002"/>
    </source>
</evidence>
<dbReference type="OrthoDB" id="9798230at2"/>
<dbReference type="InterPro" id="IPR000415">
    <property type="entry name" value="Nitroreductase-like"/>
</dbReference>
<name>A0A430FFZ6_9BIFI</name>
<comment type="caution">
    <text evidence="4">The sequence shown here is derived from an EMBL/GenBank/DDBJ whole genome shotgun (WGS) entry which is preliminary data.</text>
</comment>
<feature type="domain" description="Nitroreductase" evidence="3">
    <location>
        <begin position="176"/>
        <end position="228"/>
    </location>
</feature>
<keyword evidence="2" id="KW-0560">Oxidoreductase</keyword>
<reference evidence="4 5" key="1">
    <citation type="submission" date="2018-09" db="EMBL/GenBank/DDBJ databases">
        <title>Characterization of the phylogenetic diversity of five novel species belonging to the genus Bifidobacterium.</title>
        <authorList>
            <person name="Lugli G.A."/>
            <person name="Duranti S."/>
            <person name="Milani C."/>
        </authorList>
    </citation>
    <scope>NUCLEOTIDE SEQUENCE [LARGE SCALE GENOMIC DNA]</scope>
    <source>
        <strain evidence="4 5">2034B</strain>
    </source>
</reference>
<proteinExistence type="inferred from homology"/>
<evidence type="ECO:0000256" key="1">
    <source>
        <dbReference type="ARBA" id="ARBA00007118"/>
    </source>
</evidence>